<dbReference type="InterPro" id="IPR006640">
    <property type="entry name" value="SprT-like_domain"/>
</dbReference>
<dbReference type="RefSeq" id="WP_092698991.1">
    <property type="nucleotide sequence ID" value="NZ_FNFC01000002.1"/>
</dbReference>
<evidence type="ECO:0000259" key="1">
    <source>
        <dbReference type="SMART" id="SM00731"/>
    </source>
</evidence>
<dbReference type="Proteomes" id="UP000198856">
    <property type="component" value="Unassembled WGS sequence"/>
</dbReference>
<evidence type="ECO:0000313" key="3">
    <source>
        <dbReference type="Proteomes" id="UP000198856"/>
    </source>
</evidence>
<keyword evidence="3" id="KW-1185">Reference proteome</keyword>
<dbReference type="SMART" id="SM00731">
    <property type="entry name" value="SprT"/>
    <property type="match status" value="1"/>
</dbReference>
<gene>
    <name evidence="2" type="ORF">SAMN05216226_10271</name>
</gene>
<name>A0A1G8SNQ2_9EURY</name>
<organism evidence="2 3">
    <name type="scientific">Halovenus aranensis</name>
    <dbReference type="NCBI Taxonomy" id="890420"/>
    <lineage>
        <taxon>Archaea</taxon>
        <taxon>Methanobacteriati</taxon>
        <taxon>Methanobacteriota</taxon>
        <taxon>Stenosarchaea group</taxon>
        <taxon>Halobacteria</taxon>
        <taxon>Halobacteriales</taxon>
        <taxon>Haloarculaceae</taxon>
        <taxon>Halovenus</taxon>
    </lineage>
</organism>
<dbReference type="STRING" id="890420.SAMN05216226_10271"/>
<feature type="domain" description="SprT-like" evidence="1">
    <location>
        <begin position="38"/>
        <end position="175"/>
    </location>
</feature>
<accession>A0A1G8SNQ2</accession>
<protein>
    <submittedName>
        <fullName evidence="2">SprT-like family protein</fullName>
    </submittedName>
</protein>
<proteinExistence type="predicted"/>
<sequence length="180" mass="19934">MATVSDKSLPDPAAYSVSRPCTHEEFLAAAKVYARAVVRATALSVTVSDLSWTVSTRAKRRAGAVRHRNGEPESVSLAWRQFEHGGWSATASTVRHELIHVHLLNENNDPGHGPAFRQLAETLETTVHCQRFTDPEWWVHCEDCETRLARYRRSKLVANPAAYQCGNCGGDLRVDPGDPS</sequence>
<dbReference type="AlphaFoldDB" id="A0A1G8SNQ2"/>
<dbReference type="OrthoDB" id="350006at2157"/>
<reference evidence="2 3" key="1">
    <citation type="submission" date="2016-10" db="EMBL/GenBank/DDBJ databases">
        <authorList>
            <person name="de Groot N.N."/>
        </authorList>
    </citation>
    <scope>NUCLEOTIDE SEQUENCE [LARGE SCALE GENOMIC DNA]</scope>
    <source>
        <strain evidence="2 3">IBRC-M10015</strain>
    </source>
</reference>
<evidence type="ECO:0000313" key="2">
    <source>
        <dbReference type="EMBL" id="SDJ30886.1"/>
    </source>
</evidence>
<dbReference type="Pfam" id="PF10263">
    <property type="entry name" value="SprT-like"/>
    <property type="match status" value="1"/>
</dbReference>
<dbReference type="EMBL" id="FNFC01000002">
    <property type="protein sequence ID" value="SDJ30886.1"/>
    <property type="molecule type" value="Genomic_DNA"/>
</dbReference>
<dbReference type="GO" id="GO:0006950">
    <property type="term" value="P:response to stress"/>
    <property type="evidence" value="ECO:0007669"/>
    <property type="project" value="UniProtKB-ARBA"/>
</dbReference>